<sequence length="45" mass="5553">MRKVERSFLKKVDSSNLRMRELLHFSGFETDFEIRFLNQLFILFL</sequence>
<proteinExistence type="predicted"/>
<evidence type="ECO:0000313" key="1">
    <source>
        <dbReference type="EMBL" id="EMY77340.1"/>
    </source>
</evidence>
<organism evidence="1 2">
    <name type="scientific">Leptospira weilii serovar Ranarum str. ICFT</name>
    <dbReference type="NCBI Taxonomy" id="1218598"/>
    <lineage>
        <taxon>Bacteria</taxon>
        <taxon>Pseudomonadati</taxon>
        <taxon>Spirochaetota</taxon>
        <taxon>Spirochaetia</taxon>
        <taxon>Leptospirales</taxon>
        <taxon>Leptospiraceae</taxon>
        <taxon>Leptospira</taxon>
    </lineage>
</organism>
<keyword evidence="2" id="KW-1185">Reference proteome</keyword>
<dbReference type="EMBL" id="AOHC02000037">
    <property type="protein sequence ID" value="EMY77340.1"/>
    <property type="molecule type" value="Genomic_DNA"/>
</dbReference>
<protein>
    <submittedName>
        <fullName evidence="1">Uncharacterized protein</fullName>
    </submittedName>
</protein>
<dbReference type="AlphaFoldDB" id="N1WEG5"/>
<gene>
    <name evidence="1" type="ORF">LEP1GSC060_3094</name>
</gene>
<comment type="caution">
    <text evidence="1">The sequence shown here is derived from an EMBL/GenBank/DDBJ whole genome shotgun (WGS) entry which is preliminary data.</text>
</comment>
<reference evidence="1" key="1">
    <citation type="submission" date="2013-03" db="EMBL/GenBank/DDBJ databases">
        <authorList>
            <person name="Harkins D.M."/>
            <person name="Durkin A.S."/>
            <person name="Brinkac L.M."/>
            <person name="Haft D.H."/>
            <person name="Selengut J.D."/>
            <person name="Sanka R."/>
            <person name="DePew J."/>
            <person name="Purushe J."/>
            <person name="Hartskeerl R.A."/>
            <person name="Ahmed A."/>
            <person name="van der Linden H."/>
            <person name="Goris M.G.A."/>
            <person name="Vinetz J.M."/>
            <person name="Sutton G.G."/>
            <person name="Nierman W.C."/>
            <person name="Fouts D.E."/>
        </authorList>
    </citation>
    <scope>NUCLEOTIDE SEQUENCE [LARGE SCALE GENOMIC DNA]</scope>
    <source>
        <strain evidence="1">ICFT</strain>
    </source>
</reference>
<accession>N1WEG5</accession>
<name>N1WEG5_9LEPT</name>
<dbReference type="Proteomes" id="UP000012313">
    <property type="component" value="Unassembled WGS sequence"/>
</dbReference>
<dbReference type="STRING" id="1218598.LEP1GSC060_3094"/>
<evidence type="ECO:0000313" key="2">
    <source>
        <dbReference type="Proteomes" id="UP000012313"/>
    </source>
</evidence>